<name>A0AAE1HEU8_9NEOP</name>
<sequence>MLYDLSYHGTQKEYVFGIVVGQQKVNFLCNCSTVDYCESDKLWCHESFVQYLALVSLYLGLLAEDFGCLLHQ</sequence>
<evidence type="ECO:0000313" key="2">
    <source>
        <dbReference type="Proteomes" id="UP001219518"/>
    </source>
</evidence>
<proteinExistence type="predicted"/>
<reference evidence="1" key="1">
    <citation type="submission" date="2021-07" db="EMBL/GenBank/DDBJ databases">
        <authorList>
            <person name="Catto M.A."/>
            <person name="Jacobson A."/>
            <person name="Kennedy G."/>
            <person name="Labadie P."/>
            <person name="Hunt B.G."/>
            <person name="Srinivasan R."/>
        </authorList>
    </citation>
    <scope>NUCLEOTIDE SEQUENCE</scope>
    <source>
        <strain evidence="1">PL_HMW_Pooled</strain>
        <tissue evidence="1">Head</tissue>
    </source>
</reference>
<protein>
    <submittedName>
        <fullName evidence="1">Homoserine O-succinyltransferase</fullName>
    </submittedName>
</protein>
<dbReference type="AlphaFoldDB" id="A0AAE1HEU8"/>
<comment type="caution">
    <text evidence="1">The sequence shown here is derived from an EMBL/GenBank/DDBJ whole genome shotgun (WGS) entry which is preliminary data.</text>
</comment>
<gene>
    <name evidence="1" type="ORF">KUF71_009291</name>
</gene>
<keyword evidence="2" id="KW-1185">Reference proteome</keyword>
<accession>A0AAE1HEU8</accession>
<dbReference type="Proteomes" id="UP001219518">
    <property type="component" value="Unassembled WGS sequence"/>
</dbReference>
<organism evidence="1 2">
    <name type="scientific">Frankliniella fusca</name>
    <dbReference type="NCBI Taxonomy" id="407009"/>
    <lineage>
        <taxon>Eukaryota</taxon>
        <taxon>Metazoa</taxon>
        <taxon>Ecdysozoa</taxon>
        <taxon>Arthropoda</taxon>
        <taxon>Hexapoda</taxon>
        <taxon>Insecta</taxon>
        <taxon>Pterygota</taxon>
        <taxon>Neoptera</taxon>
        <taxon>Paraneoptera</taxon>
        <taxon>Thysanoptera</taxon>
        <taxon>Terebrantia</taxon>
        <taxon>Thripoidea</taxon>
        <taxon>Thripidae</taxon>
        <taxon>Frankliniella</taxon>
    </lineage>
</organism>
<evidence type="ECO:0000313" key="1">
    <source>
        <dbReference type="EMBL" id="KAK3920004.1"/>
    </source>
</evidence>
<dbReference type="EMBL" id="JAHWGI010000985">
    <property type="protein sequence ID" value="KAK3920004.1"/>
    <property type="molecule type" value="Genomic_DNA"/>
</dbReference>
<reference evidence="1" key="2">
    <citation type="journal article" date="2023" name="BMC Genomics">
        <title>Pest status, molecular evolution, and epigenetic factors derived from the genome assembly of Frankliniella fusca, a thysanopteran phytovirus vector.</title>
        <authorList>
            <person name="Catto M.A."/>
            <person name="Labadie P.E."/>
            <person name="Jacobson A.L."/>
            <person name="Kennedy G.G."/>
            <person name="Srinivasan R."/>
            <person name="Hunt B.G."/>
        </authorList>
    </citation>
    <scope>NUCLEOTIDE SEQUENCE</scope>
    <source>
        <strain evidence="1">PL_HMW_Pooled</strain>
    </source>
</reference>